<name>A0A1M5RA64_9FIRM</name>
<dbReference type="SUPFAM" id="SSF48239">
    <property type="entry name" value="Terpenoid cyclases/Protein prenyltransferases"/>
    <property type="match status" value="1"/>
</dbReference>
<accession>A0A1M5RA64</accession>
<evidence type="ECO:0000313" key="5">
    <source>
        <dbReference type="Proteomes" id="UP000242520"/>
    </source>
</evidence>
<dbReference type="STRING" id="1123350.SAMN02744040_01294"/>
<evidence type="ECO:0000259" key="3">
    <source>
        <dbReference type="PROSITE" id="PS51272"/>
    </source>
</evidence>
<dbReference type="PROSITE" id="PS51272">
    <property type="entry name" value="SLH"/>
    <property type="match status" value="2"/>
</dbReference>
<evidence type="ECO:0000256" key="2">
    <source>
        <dbReference type="SAM" id="SignalP"/>
    </source>
</evidence>
<feature type="signal peptide" evidence="2">
    <location>
        <begin position="1"/>
        <end position="21"/>
    </location>
</feature>
<dbReference type="Pfam" id="PF00432">
    <property type="entry name" value="Prenyltrans"/>
    <property type="match status" value="2"/>
</dbReference>
<organism evidence="4 5">
    <name type="scientific">Tepidibacter thalassicus DSM 15285</name>
    <dbReference type="NCBI Taxonomy" id="1123350"/>
    <lineage>
        <taxon>Bacteria</taxon>
        <taxon>Bacillati</taxon>
        <taxon>Bacillota</taxon>
        <taxon>Clostridia</taxon>
        <taxon>Peptostreptococcales</taxon>
        <taxon>Peptostreptococcaceae</taxon>
        <taxon>Tepidibacter</taxon>
    </lineage>
</organism>
<feature type="chain" id="PRO_5012047842" evidence="2">
    <location>
        <begin position="22"/>
        <end position="436"/>
    </location>
</feature>
<dbReference type="OrthoDB" id="1880081at2"/>
<dbReference type="Proteomes" id="UP000242520">
    <property type="component" value="Unassembled WGS sequence"/>
</dbReference>
<sequence>MKRIIALTIAILMSFTNFCFAVDVNSSAQYLGKQKLDEWGILALYSSGKDVTKKSLSSVNSKDITDYEKYILGARAVGKDVSSIAQKIVNSQNSNGRFPDCIDGTGNDLLNGHIWAVISLYVADEENYNKAKALSYLKANQNSDGGFPVFIGDKNSDLDMTAMGLVAYNVLGLNSNSPEVKKGFEFIEKNIDKKESCETIAWYILAKIKFGLNVDKKYIDKLLKYKLSDGSFKHLKQSKKGNYMATYHAVLALSDYNNKYSVFEKLHNLNTKGFKDLKKADYAYKEIMYLVDKGVVSGYSDKTFRPNNSVKRGEFAKFLVYGLNLQSQAKFKTNKFVDLKNHWSNKVVNVAVKRGYINGVGNNKFAPEEKITGAQVAAIIVRAKGLESKAKSVKGKNWYDGYVKVAKDNNLLYKNFDPNKNATRAQCAEIIYKLVK</sequence>
<dbReference type="PANTHER" id="PTHR43308">
    <property type="entry name" value="OUTER MEMBRANE PROTEIN ALPHA-RELATED"/>
    <property type="match status" value="1"/>
</dbReference>
<evidence type="ECO:0000256" key="1">
    <source>
        <dbReference type="ARBA" id="ARBA00022737"/>
    </source>
</evidence>
<gene>
    <name evidence="4" type="ORF">SAMN02744040_01294</name>
</gene>
<evidence type="ECO:0000313" key="4">
    <source>
        <dbReference type="EMBL" id="SHH23058.1"/>
    </source>
</evidence>
<dbReference type="InterPro" id="IPR008930">
    <property type="entry name" value="Terpenoid_cyclase/PrenylTrfase"/>
</dbReference>
<feature type="domain" description="SLH" evidence="3">
    <location>
        <begin position="270"/>
        <end position="333"/>
    </location>
</feature>
<feature type="domain" description="SLH" evidence="3">
    <location>
        <begin position="334"/>
        <end position="394"/>
    </location>
</feature>
<dbReference type="PANTHER" id="PTHR43308:SF5">
    <property type="entry name" value="S-LAYER PROTEIN _ PEPTIDOGLYCAN ENDO-BETA-N-ACETYLGLUCOSAMINIDASE"/>
    <property type="match status" value="1"/>
</dbReference>
<dbReference type="EMBL" id="FQXH01000011">
    <property type="protein sequence ID" value="SHH23058.1"/>
    <property type="molecule type" value="Genomic_DNA"/>
</dbReference>
<dbReference type="InterPro" id="IPR001330">
    <property type="entry name" value="Prenyltrans"/>
</dbReference>
<dbReference type="GO" id="GO:0003824">
    <property type="term" value="F:catalytic activity"/>
    <property type="evidence" value="ECO:0007669"/>
    <property type="project" value="InterPro"/>
</dbReference>
<dbReference type="Gene3D" id="1.50.10.20">
    <property type="match status" value="1"/>
</dbReference>
<keyword evidence="1" id="KW-0677">Repeat</keyword>
<dbReference type="InterPro" id="IPR001119">
    <property type="entry name" value="SLH_dom"/>
</dbReference>
<dbReference type="InterPro" id="IPR051465">
    <property type="entry name" value="Cell_Envelope_Struct_Comp"/>
</dbReference>
<dbReference type="AlphaFoldDB" id="A0A1M5RA64"/>
<dbReference type="RefSeq" id="WP_072724817.1">
    <property type="nucleotide sequence ID" value="NZ_FQXH01000011.1"/>
</dbReference>
<proteinExistence type="predicted"/>
<keyword evidence="2" id="KW-0732">Signal</keyword>
<protein>
    <submittedName>
        <fullName evidence="4">S-layer homology domain-containing protein</fullName>
    </submittedName>
</protein>
<reference evidence="5" key="1">
    <citation type="submission" date="2016-11" db="EMBL/GenBank/DDBJ databases">
        <authorList>
            <person name="Varghese N."/>
            <person name="Submissions S."/>
        </authorList>
    </citation>
    <scope>NUCLEOTIDE SEQUENCE [LARGE SCALE GENOMIC DNA]</scope>
    <source>
        <strain evidence="5">DSM 15285</strain>
    </source>
</reference>
<keyword evidence="5" id="KW-1185">Reference proteome</keyword>
<dbReference type="Pfam" id="PF00395">
    <property type="entry name" value="SLH"/>
    <property type="match status" value="2"/>
</dbReference>
<dbReference type="CDD" id="cd00688">
    <property type="entry name" value="ISOPREN_C2_like"/>
    <property type="match status" value="1"/>
</dbReference>